<keyword evidence="7" id="KW-1185">Reference proteome</keyword>
<dbReference type="CDD" id="cd03136">
    <property type="entry name" value="GATase1_AraC_ArgR_like"/>
    <property type="match status" value="1"/>
</dbReference>
<dbReference type="GO" id="GO:0043565">
    <property type="term" value="F:sequence-specific DNA binding"/>
    <property type="evidence" value="ECO:0007669"/>
    <property type="project" value="InterPro"/>
</dbReference>
<protein>
    <submittedName>
        <fullName evidence="6">AraC family transcriptional regulator</fullName>
    </submittedName>
</protein>
<feature type="domain" description="HTH araC/xylS-type" evidence="5">
    <location>
        <begin position="224"/>
        <end position="322"/>
    </location>
</feature>
<dbReference type="AlphaFoldDB" id="A0A291HML0"/>
<dbReference type="PROSITE" id="PS00041">
    <property type="entry name" value="HTH_ARAC_FAMILY_1"/>
    <property type="match status" value="1"/>
</dbReference>
<organism evidence="6 7">
    <name type="scientific">Zobellella denitrificans</name>
    <dbReference type="NCBI Taxonomy" id="347534"/>
    <lineage>
        <taxon>Bacteria</taxon>
        <taxon>Pseudomonadati</taxon>
        <taxon>Pseudomonadota</taxon>
        <taxon>Gammaproteobacteria</taxon>
        <taxon>Aeromonadales</taxon>
        <taxon>Aeromonadaceae</taxon>
        <taxon>Zobellella</taxon>
    </lineage>
</organism>
<proteinExistence type="predicted"/>
<dbReference type="InterPro" id="IPR009057">
    <property type="entry name" value="Homeodomain-like_sf"/>
</dbReference>
<accession>A0A291HML0</accession>
<gene>
    <name evidence="6" type="ORF">AN401_05575</name>
</gene>
<name>A0A291HML0_9GAMM</name>
<evidence type="ECO:0000313" key="6">
    <source>
        <dbReference type="EMBL" id="ATG73397.1"/>
    </source>
</evidence>
<dbReference type="PROSITE" id="PS01124">
    <property type="entry name" value="HTH_ARAC_FAMILY_2"/>
    <property type="match status" value="1"/>
</dbReference>
<feature type="region of interest" description="Disordered" evidence="4">
    <location>
        <begin position="318"/>
        <end position="337"/>
    </location>
</feature>
<dbReference type="Pfam" id="PF12833">
    <property type="entry name" value="HTH_18"/>
    <property type="match status" value="1"/>
</dbReference>
<dbReference type="SUPFAM" id="SSF46689">
    <property type="entry name" value="Homeodomain-like"/>
    <property type="match status" value="2"/>
</dbReference>
<dbReference type="InterPro" id="IPR029062">
    <property type="entry name" value="Class_I_gatase-like"/>
</dbReference>
<evidence type="ECO:0000256" key="4">
    <source>
        <dbReference type="SAM" id="MobiDB-lite"/>
    </source>
</evidence>
<evidence type="ECO:0000313" key="7">
    <source>
        <dbReference type="Proteomes" id="UP000217763"/>
    </source>
</evidence>
<dbReference type="Pfam" id="PF01965">
    <property type="entry name" value="DJ-1_PfpI"/>
    <property type="match status" value="1"/>
</dbReference>
<dbReference type="RefSeq" id="WP_096778745.1">
    <property type="nucleotide sequence ID" value="NZ_CP012621.1"/>
</dbReference>
<evidence type="ECO:0000256" key="1">
    <source>
        <dbReference type="ARBA" id="ARBA00023015"/>
    </source>
</evidence>
<dbReference type="SUPFAM" id="SSF52317">
    <property type="entry name" value="Class I glutamine amidotransferase-like"/>
    <property type="match status" value="1"/>
</dbReference>
<dbReference type="InterPro" id="IPR018062">
    <property type="entry name" value="HTH_AraC-typ_CS"/>
</dbReference>
<dbReference type="EMBL" id="CP012621">
    <property type="protein sequence ID" value="ATG73397.1"/>
    <property type="molecule type" value="Genomic_DNA"/>
</dbReference>
<sequence length="337" mass="37674">MPSPDVGFLLLPLPGFALLPFGGFLDKLRFSADDEDHSRQRYCRWRILGLAPEERVTASCGVEVCTQATARELDWSRYQYLVIFGGREAGQTRHLAPRYRALLRLARAHGLSLASIDNACFLLAEAGLLAGHRVAVHWRHAREFATAFPQLPMTTEQLYLLDGKRISCAGGSAAIELATELLARHCGRERALKGLADMLVDEARTPGQRPRSLDAGPGAGRHLSRALALMRQYLGAAMTVEELAERVGVGRRQLDRLFQARFGHPARAHWQELRLQHLAWRLLHSHHDLARLAEEVGIRDTGYLGKLFKRRFGLTPARYRRQKTPPARGYPAPDGSS</sequence>
<reference evidence="7" key="1">
    <citation type="submission" date="2015-09" db="EMBL/GenBank/DDBJ databases">
        <authorList>
            <person name="Shao Z."/>
            <person name="Wang L."/>
        </authorList>
    </citation>
    <scope>NUCLEOTIDE SEQUENCE [LARGE SCALE GENOMIC DNA]</scope>
    <source>
        <strain evidence="7">F13-1</strain>
    </source>
</reference>
<dbReference type="Gene3D" id="3.40.50.880">
    <property type="match status" value="1"/>
</dbReference>
<dbReference type="Gene3D" id="1.10.10.60">
    <property type="entry name" value="Homeodomain-like"/>
    <property type="match status" value="1"/>
</dbReference>
<keyword evidence="2" id="KW-0238">DNA-binding</keyword>
<evidence type="ECO:0000256" key="2">
    <source>
        <dbReference type="ARBA" id="ARBA00023125"/>
    </source>
</evidence>
<dbReference type="InterPro" id="IPR052158">
    <property type="entry name" value="INH-QAR"/>
</dbReference>
<dbReference type="InterPro" id="IPR018060">
    <property type="entry name" value="HTH_AraC"/>
</dbReference>
<keyword evidence="1" id="KW-0805">Transcription regulation</keyword>
<dbReference type="InterPro" id="IPR002818">
    <property type="entry name" value="DJ-1/PfpI"/>
</dbReference>
<dbReference type="PANTHER" id="PTHR43130:SF3">
    <property type="entry name" value="HTH-TYPE TRANSCRIPTIONAL REGULATOR RV1931C"/>
    <property type="match status" value="1"/>
</dbReference>
<dbReference type="KEGG" id="zdf:AN401_05575"/>
<dbReference type="Proteomes" id="UP000217763">
    <property type="component" value="Chromosome"/>
</dbReference>
<dbReference type="PANTHER" id="PTHR43130">
    <property type="entry name" value="ARAC-FAMILY TRANSCRIPTIONAL REGULATOR"/>
    <property type="match status" value="1"/>
</dbReference>
<evidence type="ECO:0000259" key="5">
    <source>
        <dbReference type="PROSITE" id="PS01124"/>
    </source>
</evidence>
<dbReference type="SMART" id="SM00342">
    <property type="entry name" value="HTH_ARAC"/>
    <property type="match status" value="1"/>
</dbReference>
<dbReference type="GO" id="GO:0003700">
    <property type="term" value="F:DNA-binding transcription factor activity"/>
    <property type="evidence" value="ECO:0007669"/>
    <property type="project" value="InterPro"/>
</dbReference>
<evidence type="ECO:0000256" key="3">
    <source>
        <dbReference type="ARBA" id="ARBA00023163"/>
    </source>
</evidence>
<keyword evidence="3" id="KW-0804">Transcription</keyword>